<dbReference type="RefSeq" id="WP_190569324.1">
    <property type="nucleotide sequence ID" value="NZ_JACJQL010000036.1"/>
</dbReference>
<dbReference type="EMBL" id="JACJQL010000036">
    <property type="protein sequence ID" value="MBD2253757.1"/>
    <property type="molecule type" value="Genomic_DNA"/>
</dbReference>
<keyword evidence="3" id="KW-1185">Reference proteome</keyword>
<protein>
    <submittedName>
        <fullName evidence="2">Uncharacterized protein</fullName>
    </submittedName>
</protein>
<feature type="region of interest" description="Disordered" evidence="1">
    <location>
        <begin position="1"/>
        <end position="29"/>
    </location>
</feature>
<accession>A0ABR8BI14</accession>
<dbReference type="InterPro" id="IPR055643">
    <property type="entry name" value="DUF7219"/>
</dbReference>
<comment type="caution">
    <text evidence="2">The sequence shown here is derived from an EMBL/GenBank/DDBJ whole genome shotgun (WGS) entry which is preliminary data.</text>
</comment>
<reference evidence="2 3" key="1">
    <citation type="journal article" date="2020" name="ISME J.">
        <title>Comparative genomics reveals insights into cyanobacterial evolution and habitat adaptation.</title>
        <authorList>
            <person name="Chen M.Y."/>
            <person name="Teng W.K."/>
            <person name="Zhao L."/>
            <person name="Hu C.X."/>
            <person name="Zhou Y.K."/>
            <person name="Han B.P."/>
            <person name="Song L.R."/>
            <person name="Shu W.S."/>
        </authorList>
    </citation>
    <scope>NUCLEOTIDE SEQUENCE [LARGE SCALE GENOMIC DNA]</scope>
    <source>
        <strain evidence="2 3">FACHB-3921</strain>
    </source>
</reference>
<name>A0ABR8BI14_9NOSO</name>
<evidence type="ECO:0000313" key="3">
    <source>
        <dbReference type="Proteomes" id="UP000621307"/>
    </source>
</evidence>
<organism evidence="2 3">
    <name type="scientific">Nostoc parmelioides FACHB-3921</name>
    <dbReference type="NCBI Taxonomy" id="2692909"/>
    <lineage>
        <taxon>Bacteria</taxon>
        <taxon>Bacillati</taxon>
        <taxon>Cyanobacteriota</taxon>
        <taxon>Cyanophyceae</taxon>
        <taxon>Nostocales</taxon>
        <taxon>Nostocaceae</taxon>
        <taxon>Nostoc</taxon>
    </lineage>
</organism>
<dbReference type="Proteomes" id="UP000621307">
    <property type="component" value="Unassembled WGS sequence"/>
</dbReference>
<proteinExistence type="predicted"/>
<evidence type="ECO:0000256" key="1">
    <source>
        <dbReference type="SAM" id="MobiDB-lite"/>
    </source>
</evidence>
<evidence type="ECO:0000313" key="2">
    <source>
        <dbReference type="EMBL" id="MBD2253757.1"/>
    </source>
</evidence>
<gene>
    <name evidence="2" type="ORF">H6G14_21015</name>
</gene>
<sequence>MMEPNRNDKNNFFSARSRHYGGEKAENNTFNTDLREFANRIGYVTALETSGKLSPDEACKQIKSLWKQLKRSKKALSISNDPPISP</sequence>
<dbReference type="Pfam" id="PF23856">
    <property type="entry name" value="DUF7219"/>
    <property type="match status" value="1"/>
</dbReference>